<reference evidence="9" key="1">
    <citation type="submission" date="2018-05" db="EMBL/GenBank/DDBJ databases">
        <authorList>
            <person name="Lanie J.A."/>
            <person name="Ng W.-L."/>
            <person name="Kazmierczak K.M."/>
            <person name="Andrzejewski T.M."/>
            <person name="Davidsen T.M."/>
            <person name="Wayne K.J."/>
            <person name="Tettelin H."/>
            <person name="Glass J.I."/>
            <person name="Rusch D."/>
            <person name="Podicherti R."/>
            <person name="Tsui H.-C.T."/>
            <person name="Winkler M.E."/>
        </authorList>
    </citation>
    <scope>NUCLEOTIDE SEQUENCE</scope>
</reference>
<dbReference type="Gene3D" id="1.20.1540.10">
    <property type="entry name" value="Rhomboid-like"/>
    <property type="match status" value="1"/>
</dbReference>
<evidence type="ECO:0000256" key="4">
    <source>
        <dbReference type="ARBA" id="ARBA00022801"/>
    </source>
</evidence>
<feature type="transmembrane region" description="Helical" evidence="7">
    <location>
        <begin position="170"/>
        <end position="187"/>
    </location>
</feature>
<protein>
    <recommendedName>
        <fullName evidence="8">Peptidase S54 rhomboid domain-containing protein</fullName>
    </recommendedName>
</protein>
<name>A0A381N3N0_9ZZZZ</name>
<evidence type="ECO:0000256" key="1">
    <source>
        <dbReference type="ARBA" id="ARBA00004141"/>
    </source>
</evidence>
<feature type="transmembrane region" description="Helical" evidence="7">
    <location>
        <begin position="222"/>
        <end position="238"/>
    </location>
</feature>
<evidence type="ECO:0000256" key="5">
    <source>
        <dbReference type="ARBA" id="ARBA00022989"/>
    </source>
</evidence>
<dbReference type="PANTHER" id="PTHR43731:SF14">
    <property type="entry name" value="PRESENILIN-ASSOCIATED RHOMBOID-LIKE PROTEIN, MITOCHONDRIAL"/>
    <property type="match status" value="1"/>
</dbReference>
<feature type="transmembrane region" description="Helical" evidence="7">
    <location>
        <begin position="114"/>
        <end position="134"/>
    </location>
</feature>
<dbReference type="Pfam" id="PF01694">
    <property type="entry name" value="Rhomboid"/>
    <property type="match status" value="1"/>
</dbReference>
<feature type="transmembrane region" description="Helical" evidence="7">
    <location>
        <begin position="51"/>
        <end position="69"/>
    </location>
</feature>
<dbReference type="EMBL" id="UINC01000101">
    <property type="protein sequence ID" value="SUZ49079.1"/>
    <property type="molecule type" value="Genomic_DNA"/>
</dbReference>
<dbReference type="InterPro" id="IPR050925">
    <property type="entry name" value="Rhomboid_protease_S54"/>
</dbReference>
<dbReference type="PANTHER" id="PTHR43731">
    <property type="entry name" value="RHOMBOID PROTEASE"/>
    <property type="match status" value="1"/>
</dbReference>
<organism evidence="9">
    <name type="scientific">marine metagenome</name>
    <dbReference type="NCBI Taxonomy" id="408172"/>
    <lineage>
        <taxon>unclassified sequences</taxon>
        <taxon>metagenomes</taxon>
        <taxon>ecological metagenomes</taxon>
    </lineage>
</organism>
<keyword evidence="3 7" id="KW-0812">Transmembrane</keyword>
<keyword evidence="6 7" id="KW-0472">Membrane</keyword>
<feature type="transmembrane region" description="Helical" evidence="7">
    <location>
        <begin position="245"/>
        <end position="266"/>
    </location>
</feature>
<proteinExistence type="inferred from homology"/>
<dbReference type="AlphaFoldDB" id="A0A381N3N0"/>
<feature type="domain" description="Peptidase S54 rhomboid" evidence="8">
    <location>
        <begin position="107"/>
        <end position="235"/>
    </location>
</feature>
<keyword evidence="4" id="KW-0378">Hydrolase</keyword>
<dbReference type="InterPro" id="IPR022764">
    <property type="entry name" value="Peptidase_S54_rhomboid_dom"/>
</dbReference>
<dbReference type="SUPFAM" id="SSF144091">
    <property type="entry name" value="Rhomboid-like"/>
    <property type="match status" value="1"/>
</dbReference>
<evidence type="ECO:0000256" key="3">
    <source>
        <dbReference type="ARBA" id="ARBA00022692"/>
    </source>
</evidence>
<dbReference type="GO" id="GO:0004252">
    <property type="term" value="F:serine-type endopeptidase activity"/>
    <property type="evidence" value="ECO:0007669"/>
    <property type="project" value="InterPro"/>
</dbReference>
<dbReference type="GO" id="GO:0016020">
    <property type="term" value="C:membrane"/>
    <property type="evidence" value="ECO:0007669"/>
    <property type="project" value="UniProtKB-SubCell"/>
</dbReference>
<sequence length="276" mass="29745">MRQTQGSLVCSHCGKLVGINEPTCPFCGAWRPGLYGWAPVLQRLVGHNLDLFSLIVASCVTLYAIALLLQPEAITQPRSILSILSPGGRALFQLGMTGGLAWQLGWWWTLFTAIYLHGSLLHIVFNVMWIRNLGPAVTEVFGPARAFVLFNLGGAFGFLVSNVMTNTPTIGASGSIFGLLGALIVYGRRRGSSMMSQQLWQWAIVLFVFGFLMPGINNWAHAGGFAGGWGCAYLMGFIDEQRESTAMVLLALAFIAVTVIGIILSFTKVTGSLLAG</sequence>
<evidence type="ECO:0000256" key="6">
    <source>
        <dbReference type="ARBA" id="ARBA00023136"/>
    </source>
</evidence>
<evidence type="ECO:0000256" key="7">
    <source>
        <dbReference type="SAM" id="Phobius"/>
    </source>
</evidence>
<evidence type="ECO:0000259" key="8">
    <source>
        <dbReference type="Pfam" id="PF01694"/>
    </source>
</evidence>
<evidence type="ECO:0000313" key="9">
    <source>
        <dbReference type="EMBL" id="SUZ49079.1"/>
    </source>
</evidence>
<comment type="similarity">
    <text evidence="2">Belongs to the peptidase S54 family.</text>
</comment>
<feature type="transmembrane region" description="Helical" evidence="7">
    <location>
        <begin position="146"/>
        <end position="164"/>
    </location>
</feature>
<gene>
    <name evidence="9" type="ORF">METZ01_LOCUS1933</name>
</gene>
<accession>A0A381N3N0</accession>
<dbReference type="InterPro" id="IPR035952">
    <property type="entry name" value="Rhomboid-like_sf"/>
</dbReference>
<evidence type="ECO:0000256" key="2">
    <source>
        <dbReference type="ARBA" id="ARBA00009045"/>
    </source>
</evidence>
<comment type="subcellular location">
    <subcellularLocation>
        <location evidence="1">Membrane</location>
        <topology evidence="1">Multi-pass membrane protein</topology>
    </subcellularLocation>
</comment>
<keyword evidence="5 7" id="KW-1133">Transmembrane helix</keyword>
<feature type="transmembrane region" description="Helical" evidence="7">
    <location>
        <begin position="199"/>
        <end position="216"/>
    </location>
</feature>